<dbReference type="Proteomes" id="UP000006727">
    <property type="component" value="Chromosome 5"/>
</dbReference>
<evidence type="ECO:0000313" key="6">
    <source>
        <dbReference type="EnsemblPlants" id="Pp3c5_20110V3.1"/>
    </source>
</evidence>
<dbReference type="Gramene" id="Pp3c5_20110V3.2">
    <property type="protein sequence ID" value="Pp3c5_20110V3.2"/>
    <property type="gene ID" value="Pp3c5_20110"/>
</dbReference>
<keyword evidence="1 2" id="KW-0560">Oxidoreductase</keyword>
<protein>
    <recommendedName>
        <fullName evidence="8">D-isomer specific 2-hydroxyacid dehydrogenase NAD-binding domain-containing protein</fullName>
    </recommendedName>
</protein>
<dbReference type="SUPFAM" id="SSF51735">
    <property type="entry name" value="NAD(P)-binding Rossmann-fold domains"/>
    <property type="match status" value="1"/>
</dbReference>
<dbReference type="EnsemblPlants" id="Pp3c5_20110V3.2">
    <property type="protein sequence ID" value="Pp3c5_20110V3.2"/>
    <property type="gene ID" value="Pp3c5_20110"/>
</dbReference>
<keyword evidence="7" id="KW-1185">Reference proteome</keyword>
<gene>
    <name evidence="6" type="primary">LOC112282127</name>
    <name evidence="5" type="ORF">PHYPA_007917</name>
</gene>
<dbReference type="KEGG" id="ppp:112282127"/>
<dbReference type="PANTHER" id="PTHR42938">
    <property type="entry name" value="FORMATE DEHYDROGENASE 1"/>
    <property type="match status" value="1"/>
</dbReference>
<proteinExistence type="inferred from homology"/>
<dbReference type="GO" id="GO:0051287">
    <property type="term" value="F:NAD binding"/>
    <property type="evidence" value="ECO:0007669"/>
    <property type="project" value="InterPro"/>
</dbReference>
<dbReference type="Gene3D" id="3.40.50.720">
    <property type="entry name" value="NAD(P)-binding Rossmann-like Domain"/>
    <property type="match status" value="2"/>
</dbReference>
<dbReference type="InterPro" id="IPR006139">
    <property type="entry name" value="D-isomer_2_OHA_DH_cat_dom"/>
</dbReference>
<evidence type="ECO:0000313" key="7">
    <source>
        <dbReference type="Proteomes" id="UP000006727"/>
    </source>
</evidence>
<dbReference type="InterPro" id="IPR006140">
    <property type="entry name" value="D-isomer_DH_NAD-bd"/>
</dbReference>
<dbReference type="Gramene" id="Pp3c5_20110V3.1">
    <property type="protein sequence ID" value="Pp3c5_20110V3.1"/>
    <property type="gene ID" value="Pp3c5_20110"/>
</dbReference>
<comment type="similarity">
    <text evidence="2">Belongs to the D-isomer specific 2-hydroxyacid dehydrogenase family.</text>
</comment>
<dbReference type="PROSITE" id="PS00671">
    <property type="entry name" value="D_2_HYDROXYACID_DH_3"/>
    <property type="match status" value="1"/>
</dbReference>
<reference evidence="6" key="3">
    <citation type="submission" date="2020-12" db="UniProtKB">
        <authorList>
            <consortium name="EnsemblPlants"/>
        </authorList>
    </citation>
    <scope>IDENTIFICATION</scope>
</reference>
<organism evidence="5">
    <name type="scientific">Physcomitrium patens</name>
    <name type="common">Spreading-leaved earth moss</name>
    <name type="synonym">Physcomitrella patens</name>
    <dbReference type="NCBI Taxonomy" id="3218"/>
    <lineage>
        <taxon>Eukaryota</taxon>
        <taxon>Viridiplantae</taxon>
        <taxon>Streptophyta</taxon>
        <taxon>Embryophyta</taxon>
        <taxon>Bryophyta</taxon>
        <taxon>Bryophytina</taxon>
        <taxon>Bryopsida</taxon>
        <taxon>Funariidae</taxon>
        <taxon>Funariales</taxon>
        <taxon>Funariaceae</taxon>
        <taxon>Physcomitrium</taxon>
    </lineage>
</organism>
<dbReference type="PANTHER" id="PTHR42938:SF25">
    <property type="entry name" value="D-ISOMER SPECIFIC 2-HYDROXYACID DEHYDROGENASE FAMILY PROTEIN"/>
    <property type="match status" value="1"/>
</dbReference>
<reference evidence="5 7" key="2">
    <citation type="journal article" date="2018" name="Plant J.">
        <title>The Physcomitrella patens chromosome-scale assembly reveals moss genome structure and evolution.</title>
        <authorList>
            <person name="Lang D."/>
            <person name="Ullrich K.K."/>
            <person name="Murat F."/>
            <person name="Fuchs J."/>
            <person name="Jenkins J."/>
            <person name="Haas F.B."/>
            <person name="Piednoel M."/>
            <person name="Gundlach H."/>
            <person name="Van Bel M."/>
            <person name="Meyberg R."/>
            <person name="Vives C."/>
            <person name="Morata J."/>
            <person name="Symeonidi A."/>
            <person name="Hiss M."/>
            <person name="Muchero W."/>
            <person name="Kamisugi Y."/>
            <person name="Saleh O."/>
            <person name="Blanc G."/>
            <person name="Decker E.L."/>
            <person name="van Gessel N."/>
            <person name="Grimwood J."/>
            <person name="Hayes R.D."/>
            <person name="Graham S.W."/>
            <person name="Gunter L.E."/>
            <person name="McDaniel S.F."/>
            <person name="Hoernstein S.N.W."/>
            <person name="Larsson A."/>
            <person name="Li F.W."/>
            <person name="Perroud P.F."/>
            <person name="Phillips J."/>
            <person name="Ranjan P."/>
            <person name="Rokshar D.S."/>
            <person name="Rothfels C.J."/>
            <person name="Schneider L."/>
            <person name="Shu S."/>
            <person name="Stevenson D.W."/>
            <person name="Thummler F."/>
            <person name="Tillich M."/>
            <person name="Villarreal Aguilar J.C."/>
            <person name="Widiez T."/>
            <person name="Wong G.K."/>
            <person name="Wymore A."/>
            <person name="Zhang Y."/>
            <person name="Zimmer A.D."/>
            <person name="Quatrano R.S."/>
            <person name="Mayer K.F.X."/>
            <person name="Goodstein D."/>
            <person name="Casacuberta J.M."/>
            <person name="Vandepoele K."/>
            <person name="Reski R."/>
            <person name="Cuming A.C."/>
            <person name="Tuskan G.A."/>
            <person name="Maumus F."/>
            <person name="Salse J."/>
            <person name="Schmutz J."/>
            <person name="Rensing S.A."/>
        </authorList>
    </citation>
    <scope>NUCLEOTIDE SEQUENCE [LARGE SCALE GENOMIC DNA]</scope>
    <source>
        <strain evidence="6 7">cv. Gransden 2004</strain>
    </source>
</reference>
<evidence type="ECO:0000313" key="5">
    <source>
        <dbReference type="EMBL" id="PNR54240.1"/>
    </source>
</evidence>
<dbReference type="STRING" id="3218.A0A2K1KKD3"/>
<dbReference type="OrthoDB" id="9991913at2759"/>
<reference evidence="5 7" key="1">
    <citation type="journal article" date="2008" name="Science">
        <title>The Physcomitrella genome reveals evolutionary insights into the conquest of land by plants.</title>
        <authorList>
            <person name="Rensing S."/>
            <person name="Lang D."/>
            <person name="Zimmer A."/>
            <person name="Terry A."/>
            <person name="Salamov A."/>
            <person name="Shapiro H."/>
            <person name="Nishiyama T."/>
            <person name="Perroud P.-F."/>
            <person name="Lindquist E."/>
            <person name="Kamisugi Y."/>
            <person name="Tanahashi T."/>
            <person name="Sakakibara K."/>
            <person name="Fujita T."/>
            <person name="Oishi K."/>
            <person name="Shin-I T."/>
            <person name="Kuroki Y."/>
            <person name="Toyoda A."/>
            <person name="Suzuki Y."/>
            <person name="Hashimoto A."/>
            <person name="Yamaguchi K."/>
            <person name="Sugano A."/>
            <person name="Kohara Y."/>
            <person name="Fujiyama A."/>
            <person name="Anterola A."/>
            <person name="Aoki S."/>
            <person name="Ashton N."/>
            <person name="Barbazuk W.B."/>
            <person name="Barker E."/>
            <person name="Bennetzen J."/>
            <person name="Bezanilla M."/>
            <person name="Blankenship R."/>
            <person name="Cho S.H."/>
            <person name="Dutcher S."/>
            <person name="Estelle M."/>
            <person name="Fawcett J.A."/>
            <person name="Gundlach H."/>
            <person name="Hanada K."/>
            <person name="Heyl A."/>
            <person name="Hicks K.A."/>
            <person name="Hugh J."/>
            <person name="Lohr M."/>
            <person name="Mayer K."/>
            <person name="Melkozernov A."/>
            <person name="Murata T."/>
            <person name="Nelson D."/>
            <person name="Pils B."/>
            <person name="Prigge M."/>
            <person name="Reiss B."/>
            <person name="Renner T."/>
            <person name="Rombauts S."/>
            <person name="Rushton P."/>
            <person name="Sanderfoot A."/>
            <person name="Schween G."/>
            <person name="Shiu S.-H."/>
            <person name="Stueber K."/>
            <person name="Theodoulou F.L."/>
            <person name="Tu H."/>
            <person name="Van de Peer Y."/>
            <person name="Verrier P.J."/>
            <person name="Waters E."/>
            <person name="Wood A."/>
            <person name="Yang L."/>
            <person name="Cove D."/>
            <person name="Cuming A."/>
            <person name="Hasebe M."/>
            <person name="Lucas S."/>
            <person name="Mishler D.B."/>
            <person name="Reski R."/>
            <person name="Grigoriev I."/>
            <person name="Quatrano R.S."/>
            <person name="Boore J.L."/>
        </authorList>
    </citation>
    <scope>NUCLEOTIDE SEQUENCE [LARGE SCALE GENOMIC DNA]</scope>
    <source>
        <strain evidence="6 7">cv. Gransden 2004</strain>
    </source>
</reference>
<evidence type="ECO:0008006" key="8">
    <source>
        <dbReference type="Google" id="ProtNLM"/>
    </source>
</evidence>
<sequence>MARRGLSLLRGGFAALGPNRHRFCFDSAALASQTFSGTRSTCDLALFRGTLALTQAKRAMGEAVAHNQLKPLRILFCGDEFPAAEFYTRKNLQQYPHLHLDSCPRTLVADRIGDYDICVPRMMRLDAEVIARAKQLQLIVQFGVGLEGVDIEAATRAGIKVARIPSVNTGNALACAEHCIYMMLGLLRHQRVMASSIAAKRLGEPAGSTLYGKTIFILGYGHIGKELALRLRYFGVHLLAVRRSWTSLRGSQNGALPNTSDDEDFVNEKGGSERILEFASRADIVVTCCTLNPSTKGIIDATFLSAMKKGAYVVNIARGGLLDYDAVLAGIESGHLGGLAIDVAWTEPFDPTDPILQHPNVLITPHVGGVTDLSYQAMGKIIAETAHQLSVGMPTTGIEVVN</sequence>
<evidence type="ECO:0000259" key="3">
    <source>
        <dbReference type="Pfam" id="PF00389"/>
    </source>
</evidence>
<dbReference type="PaxDb" id="3218-PP1S93_138V6.1"/>
<dbReference type="EMBL" id="ABEU02000005">
    <property type="protein sequence ID" value="PNR54240.1"/>
    <property type="molecule type" value="Genomic_DNA"/>
</dbReference>
<dbReference type="InterPro" id="IPR029753">
    <property type="entry name" value="D-isomer_DH_CS"/>
</dbReference>
<accession>A0A2K1KKD3</accession>
<evidence type="ECO:0000259" key="4">
    <source>
        <dbReference type="Pfam" id="PF02826"/>
    </source>
</evidence>
<dbReference type="InterPro" id="IPR036291">
    <property type="entry name" value="NAD(P)-bd_dom_sf"/>
</dbReference>
<dbReference type="Pfam" id="PF00389">
    <property type="entry name" value="2-Hacid_dh"/>
    <property type="match status" value="1"/>
</dbReference>
<dbReference type="SUPFAM" id="SSF52283">
    <property type="entry name" value="Formate/glycerate dehydrogenase catalytic domain-like"/>
    <property type="match status" value="1"/>
</dbReference>
<feature type="domain" description="D-isomer specific 2-hydroxyacid dehydrogenase NAD-binding" evidence="4">
    <location>
        <begin position="181"/>
        <end position="368"/>
    </location>
</feature>
<dbReference type="Pfam" id="PF02826">
    <property type="entry name" value="2-Hacid_dh_C"/>
    <property type="match status" value="1"/>
</dbReference>
<dbReference type="GeneID" id="112282127"/>
<dbReference type="AlphaFoldDB" id="A0A2K1KKD3"/>
<dbReference type="CDD" id="cd12175">
    <property type="entry name" value="2-Hacid_dh_11"/>
    <property type="match status" value="1"/>
</dbReference>
<dbReference type="GO" id="GO:0004617">
    <property type="term" value="F:phosphoglycerate dehydrogenase activity"/>
    <property type="evidence" value="ECO:0000318"/>
    <property type="project" value="GO_Central"/>
</dbReference>
<dbReference type="FunCoup" id="A0A2K1KKD3">
    <property type="interactions" value="217"/>
</dbReference>
<dbReference type="RefSeq" id="XP_024375142.1">
    <property type="nucleotide sequence ID" value="XM_024519374.2"/>
</dbReference>
<dbReference type="FunFam" id="3.40.50.720:FF:000291">
    <property type="entry name" value="Phosphoglycerate dehydrogenase, putative, 33424-31403"/>
    <property type="match status" value="1"/>
</dbReference>
<evidence type="ECO:0000256" key="2">
    <source>
        <dbReference type="RuleBase" id="RU003719"/>
    </source>
</evidence>
<evidence type="ECO:0000256" key="1">
    <source>
        <dbReference type="ARBA" id="ARBA00023002"/>
    </source>
</evidence>
<name>A0A2K1KKD3_PHYPA</name>
<dbReference type="OMA" id="MRIACYG"/>
<dbReference type="EnsemblPlants" id="Pp3c5_20110V3.1">
    <property type="protein sequence ID" value="Pp3c5_20110V3.1"/>
    <property type="gene ID" value="Pp3c5_20110"/>
</dbReference>
<feature type="domain" description="D-isomer specific 2-hydroxyacid dehydrogenase catalytic" evidence="3">
    <location>
        <begin position="101"/>
        <end position="392"/>
    </location>
</feature>